<evidence type="ECO:0000313" key="2">
    <source>
        <dbReference type="Ensembl" id="ENSMUSP00000158892.2"/>
    </source>
</evidence>
<organism evidence="2 4">
    <name type="scientific">Mus musculus</name>
    <name type="common">Mouse</name>
    <dbReference type="NCBI Taxonomy" id="10090"/>
    <lineage>
        <taxon>Eukaryota</taxon>
        <taxon>Metazoa</taxon>
        <taxon>Chordata</taxon>
        <taxon>Craniata</taxon>
        <taxon>Vertebrata</taxon>
        <taxon>Euteleostomi</taxon>
        <taxon>Mammalia</taxon>
        <taxon>Eutheria</taxon>
        <taxon>Euarchontoglires</taxon>
        <taxon>Glires</taxon>
        <taxon>Rodentia</taxon>
        <taxon>Myomorpha</taxon>
        <taxon>Muroidea</taxon>
        <taxon>Muridae</taxon>
        <taxon>Murinae</taxon>
        <taxon>Mus</taxon>
        <taxon>Mus</taxon>
    </lineage>
</organism>
<evidence type="ECO:0000256" key="1">
    <source>
        <dbReference type="SAM" id="MobiDB-lite"/>
    </source>
</evidence>
<reference evidence="2" key="4">
    <citation type="submission" date="2025-09" db="UniProtKB">
        <authorList>
            <consortium name="Ensembl"/>
        </authorList>
    </citation>
    <scope>IDENTIFICATION</scope>
    <source>
        <strain evidence="2">C57BL/6J</strain>
    </source>
</reference>
<gene>
    <name evidence="2 3" type="primary">Clstn3</name>
</gene>
<evidence type="ECO:0000313" key="3">
    <source>
        <dbReference type="MGI" id="MGI:2178323"/>
    </source>
</evidence>
<accession>A0A5F8MPB2</accession>
<dbReference type="AGR" id="MGI:2178323"/>
<proteinExistence type="predicted"/>
<feature type="region of interest" description="Disordered" evidence="1">
    <location>
        <begin position="123"/>
        <end position="148"/>
    </location>
</feature>
<evidence type="ECO:0000313" key="4">
    <source>
        <dbReference type="Proteomes" id="UP000000589"/>
    </source>
</evidence>
<dbReference type="Ensembl" id="ENSMUST00000124998.2">
    <property type="protein sequence ID" value="ENSMUSP00000158892.2"/>
    <property type="gene ID" value="ENSMUSG00000008153.13"/>
</dbReference>
<name>A0A5F8MPB2_MOUSE</name>
<sequence>MWQWSPVLRLSSLWYAWAFWCLWLSSASFGSTPFIAASQELADLQGLPLTRRTLTSSGMTLLSPLLSILWSPTRTSRPVWQGWLVASKRKRTAVTRKQPTPPAVMRDASLRAPHTAIEAPTLPRERGLPWGDRHSGKKRENGILREERPRGEKELFIWSSPSISEPQEAPQELPSSFSLPLPWAALPLVYS</sequence>
<dbReference type="GeneTree" id="ENSGT00950000183086"/>
<dbReference type="VEuPathDB" id="HostDB:ENSMUSG00000008153"/>
<dbReference type="AlphaFoldDB" id="A0A5F8MPB2"/>
<protein>
    <submittedName>
        <fullName evidence="2">Calsyntenin 3</fullName>
    </submittedName>
</protein>
<reference evidence="2" key="3">
    <citation type="submission" date="2025-08" db="UniProtKB">
        <authorList>
            <consortium name="Ensembl"/>
        </authorList>
    </citation>
    <scope>IDENTIFICATION</scope>
    <source>
        <strain evidence="2">C57BL/6J</strain>
    </source>
</reference>
<dbReference type="Antibodypedia" id="42025">
    <property type="antibodies" value="35 antibodies from 15 providers"/>
</dbReference>
<reference evidence="2 4" key="1">
    <citation type="journal article" date="2009" name="PLoS Biol.">
        <title>Lineage-specific biology revealed by a finished genome assembly of the mouse.</title>
        <authorList>
            <consortium name="Mouse Genome Sequencing Consortium"/>
            <person name="Church D.M."/>
            <person name="Goodstadt L."/>
            <person name="Hillier L.W."/>
            <person name="Zody M.C."/>
            <person name="Goldstein S."/>
            <person name="She X."/>
            <person name="Bult C.J."/>
            <person name="Agarwala R."/>
            <person name="Cherry J.L."/>
            <person name="DiCuccio M."/>
            <person name="Hlavina W."/>
            <person name="Kapustin Y."/>
            <person name="Meric P."/>
            <person name="Maglott D."/>
            <person name="Birtle Z."/>
            <person name="Marques A.C."/>
            <person name="Graves T."/>
            <person name="Zhou S."/>
            <person name="Teague B."/>
            <person name="Potamousis K."/>
            <person name="Churas C."/>
            <person name="Place M."/>
            <person name="Herschleb J."/>
            <person name="Runnheim R."/>
            <person name="Forrest D."/>
            <person name="Amos-Landgraf J."/>
            <person name="Schwartz D.C."/>
            <person name="Cheng Z."/>
            <person name="Lindblad-Toh K."/>
            <person name="Eichler E.E."/>
            <person name="Ponting C.P."/>
        </authorList>
    </citation>
    <scope>NUCLEOTIDE SEQUENCE [LARGE SCALE GENOMIC DNA]</scope>
    <source>
        <strain evidence="2 4">C57BL/6J</strain>
    </source>
</reference>
<keyword evidence="4" id="KW-1185">Reference proteome</keyword>
<dbReference type="Proteomes" id="UP000000589">
    <property type="component" value="Chromosome 6"/>
</dbReference>
<dbReference type="ExpressionAtlas" id="A0A5F8MPB2">
    <property type="expression patterns" value="baseline and differential"/>
</dbReference>
<dbReference type="Bgee" id="ENSMUSG00000008153">
    <property type="expression patterns" value="Expressed in primary visual cortex and 122 other cell types or tissues"/>
</dbReference>
<reference evidence="2 4" key="2">
    <citation type="journal article" date="2011" name="PLoS Biol.">
        <title>Modernizing reference genome assemblies.</title>
        <authorList>
            <person name="Church D.M."/>
            <person name="Schneider V.A."/>
            <person name="Graves T."/>
            <person name="Auger K."/>
            <person name="Cunningham F."/>
            <person name="Bouk N."/>
            <person name="Chen H.C."/>
            <person name="Agarwala R."/>
            <person name="McLaren W.M."/>
            <person name="Ritchie G.R."/>
            <person name="Albracht D."/>
            <person name="Kremitzki M."/>
            <person name="Rock S."/>
            <person name="Kotkiewicz H."/>
            <person name="Kremitzki C."/>
            <person name="Wollam A."/>
            <person name="Trani L."/>
            <person name="Fulton L."/>
            <person name="Fulton R."/>
            <person name="Matthews L."/>
            <person name="Whitehead S."/>
            <person name="Chow W."/>
            <person name="Torrance J."/>
            <person name="Dunn M."/>
            <person name="Harden G."/>
            <person name="Threadgold G."/>
            <person name="Wood J."/>
            <person name="Collins J."/>
            <person name="Heath P."/>
            <person name="Griffiths G."/>
            <person name="Pelan S."/>
            <person name="Grafham D."/>
            <person name="Eichler E.E."/>
            <person name="Weinstock G."/>
            <person name="Mardis E.R."/>
            <person name="Wilson R.K."/>
            <person name="Howe K."/>
            <person name="Flicek P."/>
            <person name="Hubbard T."/>
        </authorList>
    </citation>
    <scope>NUCLEOTIDE SEQUENCE [LARGE SCALE GENOMIC DNA]</scope>
    <source>
        <strain evidence="2 4">C57BL/6J</strain>
    </source>
</reference>
<dbReference type="MGI" id="MGI:2178323">
    <property type="gene designation" value="Clstn3"/>
</dbReference>